<comment type="caution">
    <text evidence="1">The sequence shown here is derived from an EMBL/GenBank/DDBJ whole genome shotgun (WGS) entry which is preliminary data.</text>
</comment>
<evidence type="ECO:0008006" key="3">
    <source>
        <dbReference type="Google" id="ProtNLM"/>
    </source>
</evidence>
<dbReference type="AlphaFoldDB" id="A0A853IZ42"/>
<dbReference type="Gene3D" id="3.90.580.10">
    <property type="entry name" value="Zinc finger, CHC2-type domain"/>
    <property type="match status" value="1"/>
</dbReference>
<gene>
    <name evidence="1" type="ORF">H0I39_18475</name>
</gene>
<dbReference type="SUPFAM" id="SSF57783">
    <property type="entry name" value="Zinc beta-ribbon"/>
    <property type="match status" value="1"/>
</dbReference>
<protein>
    <recommendedName>
        <fullName evidence="3">Zinc finger CHC2-type domain-containing protein</fullName>
    </recommendedName>
</protein>
<dbReference type="InterPro" id="IPR036977">
    <property type="entry name" value="DNA_primase_Znf_CHC2"/>
</dbReference>
<evidence type="ECO:0000313" key="1">
    <source>
        <dbReference type="EMBL" id="NZA03208.1"/>
    </source>
</evidence>
<dbReference type="EMBL" id="JACCKX010000001">
    <property type="protein sequence ID" value="NZA03208.1"/>
    <property type="molecule type" value="Genomic_DNA"/>
</dbReference>
<reference evidence="1 2" key="1">
    <citation type="submission" date="2020-07" db="EMBL/GenBank/DDBJ databases">
        <authorList>
            <person name="Maaloum M."/>
        </authorList>
    </citation>
    <scope>NUCLEOTIDE SEQUENCE [LARGE SCALE GENOMIC DNA]</scope>
    <source>
        <strain evidence="1 2">GCS-AN-3</strain>
    </source>
</reference>
<sequence length="155" mass="16579">MSFDRTRLPDPLTYYSDTAGLTFRERKGKWRTTSCLHCDSSDAMRINTDTGAFVCMTGCGARGGDVLAYHMAARGQGFIDSAKELGAWIDDGKDSARTRPTPLPARDALMVLAAESNLVAVAAANVAHGVVLSQIDLTRLLTAAGRIGRIAEVFA</sequence>
<keyword evidence="2" id="KW-1185">Reference proteome</keyword>
<evidence type="ECO:0000313" key="2">
    <source>
        <dbReference type="Proteomes" id="UP000589716"/>
    </source>
</evidence>
<organism evidence="1 2">
    <name type="scientific">Ottowia beijingensis</name>
    <dbReference type="NCBI Taxonomy" id="1207057"/>
    <lineage>
        <taxon>Bacteria</taxon>
        <taxon>Pseudomonadati</taxon>
        <taxon>Pseudomonadota</taxon>
        <taxon>Betaproteobacteria</taxon>
        <taxon>Burkholderiales</taxon>
        <taxon>Comamonadaceae</taxon>
        <taxon>Ottowia</taxon>
    </lineage>
</organism>
<dbReference type="GO" id="GO:0003677">
    <property type="term" value="F:DNA binding"/>
    <property type="evidence" value="ECO:0007669"/>
    <property type="project" value="InterPro"/>
</dbReference>
<dbReference type="GO" id="GO:0006260">
    <property type="term" value="P:DNA replication"/>
    <property type="evidence" value="ECO:0007669"/>
    <property type="project" value="InterPro"/>
</dbReference>
<accession>A0A853IZ42</accession>
<dbReference type="GO" id="GO:0008270">
    <property type="term" value="F:zinc ion binding"/>
    <property type="evidence" value="ECO:0007669"/>
    <property type="project" value="InterPro"/>
</dbReference>
<dbReference type="RefSeq" id="WP_180551455.1">
    <property type="nucleotide sequence ID" value="NZ_JACCKX010000001.1"/>
</dbReference>
<proteinExistence type="predicted"/>
<name>A0A853IZ42_9BURK</name>
<dbReference type="Proteomes" id="UP000589716">
    <property type="component" value="Unassembled WGS sequence"/>
</dbReference>